<dbReference type="Proteomes" id="UP000000557">
    <property type="component" value="Chromosome"/>
</dbReference>
<dbReference type="RefSeq" id="WP_011140116.1">
    <property type="nucleotide sequence ID" value="NC_005125.1"/>
</dbReference>
<feature type="transmembrane region" description="Helical" evidence="1">
    <location>
        <begin position="276"/>
        <end position="297"/>
    </location>
</feature>
<sequence length="400" mass="47222">MNERIDQIQSDATLVFERYANYIKHVQNEFSSLDERLRELRLHSKHSWREKIEQIPQIFLYAVDYVSAQLEREPLQRLLLVTLKQIAKGLTGQLPRHGEQIRYLYNDIKTFVQENEPKQPWYSKYKGYLFIAAICVTFYWILPVAQRKEVIDLVLGYQDSWKSFLEGLGRSEQIHITMIEFAFAASLWSLMLIAPYLLFRVSVERKRRTVVRFAQELPTNWNPSSLYIFYRQKPMQLRFSESKPTDVELAQARLWRNLEVKPEVRREHITEFRANLIPPIVMLFIILVIEAFALRLVVIRPQIFGSIWLAFLLGLLCIGLLLWEVKIALKTQKEWQTVFEAETFWLEEGLDSQVELDEKQISEIDSNIEEASMEIIDGLPVVHTRVDTDLVDAIRSMREE</sequence>
<evidence type="ECO:0000256" key="1">
    <source>
        <dbReference type="SAM" id="Phobius"/>
    </source>
</evidence>
<keyword evidence="3" id="KW-1185">Reference proteome</keyword>
<dbReference type="KEGG" id="gvi:glr0112"/>
<feature type="transmembrane region" description="Helical" evidence="1">
    <location>
        <begin position="303"/>
        <end position="323"/>
    </location>
</feature>
<feature type="transmembrane region" description="Helical" evidence="1">
    <location>
        <begin position="174"/>
        <end position="199"/>
    </location>
</feature>
<dbReference type="AlphaFoldDB" id="Q7NPE3"/>
<dbReference type="HOGENOM" id="CLU_688427_0_0_3"/>
<organism evidence="2 3">
    <name type="scientific">Gloeobacter violaceus (strain ATCC 29082 / PCC 7421)</name>
    <dbReference type="NCBI Taxonomy" id="251221"/>
    <lineage>
        <taxon>Bacteria</taxon>
        <taxon>Bacillati</taxon>
        <taxon>Cyanobacteriota</taxon>
        <taxon>Cyanophyceae</taxon>
        <taxon>Gloeobacterales</taxon>
        <taxon>Gloeobacteraceae</taxon>
        <taxon>Gloeobacter</taxon>
    </lineage>
</organism>
<reference evidence="2 3" key="1">
    <citation type="journal article" date="2003" name="DNA Res.">
        <title>Complete genome structure of Gloeobacter violaceus PCC 7421, a cyanobacterium that lacks thylakoids.</title>
        <authorList>
            <person name="Nakamura Y."/>
            <person name="Kaneko T."/>
            <person name="Sato S."/>
            <person name="Mimuro M."/>
            <person name="Miyashita H."/>
            <person name="Tsuchiya T."/>
            <person name="Sasamoto S."/>
            <person name="Watanabe A."/>
            <person name="Kawashima K."/>
            <person name="Kishida Y."/>
            <person name="Kiyokawa C."/>
            <person name="Kohara M."/>
            <person name="Matsumoto M."/>
            <person name="Matsuno A."/>
            <person name="Nakazaki N."/>
            <person name="Shimpo S."/>
            <person name="Takeuchi C."/>
            <person name="Yamada M."/>
            <person name="Tabata S."/>
        </authorList>
    </citation>
    <scope>NUCLEOTIDE SEQUENCE [LARGE SCALE GENOMIC DNA]</scope>
    <source>
        <strain evidence="3">ATCC 29082 / PCC 7421</strain>
    </source>
</reference>
<protein>
    <submittedName>
        <fullName evidence="2">Glr0112 protein</fullName>
    </submittedName>
</protein>
<name>Q7NPE3_GLOVI</name>
<evidence type="ECO:0000313" key="2">
    <source>
        <dbReference type="EMBL" id="BAC88053.1"/>
    </source>
</evidence>
<keyword evidence="1" id="KW-1133">Transmembrane helix</keyword>
<feature type="transmembrane region" description="Helical" evidence="1">
    <location>
        <begin position="127"/>
        <end position="145"/>
    </location>
</feature>
<proteinExistence type="predicted"/>
<dbReference type="EnsemblBacteria" id="BAC88053">
    <property type="protein sequence ID" value="BAC88053"/>
    <property type="gene ID" value="BAC88053"/>
</dbReference>
<accession>Q7NPE3</accession>
<reference evidence="2 3" key="2">
    <citation type="journal article" date="2003" name="DNA Res.">
        <title>Complete genome structure of Gloeobacter violaceus PCC 7421, a cyanobacterium that lacks thylakoids (supplement).</title>
        <authorList>
            <person name="Nakamura Y."/>
            <person name="Kaneko T."/>
            <person name="Sato S."/>
            <person name="Mimuro M."/>
            <person name="Miyashita H."/>
            <person name="Tsuchiya T."/>
            <person name="Sasamoto S."/>
            <person name="Watanabe A."/>
            <person name="Kawashima K."/>
            <person name="Kishida Y."/>
            <person name="Kiyokawa C."/>
            <person name="Kohara M."/>
            <person name="Matsumoto M."/>
            <person name="Matsuno A."/>
            <person name="Nakazaki N."/>
            <person name="Shimpo S."/>
            <person name="Takeuchi C."/>
            <person name="Yamada M."/>
            <person name="Tabata S."/>
        </authorList>
    </citation>
    <scope>NUCLEOTIDE SEQUENCE [LARGE SCALE GENOMIC DNA]</scope>
    <source>
        <strain evidence="3">ATCC 29082 / PCC 7421</strain>
    </source>
</reference>
<keyword evidence="1" id="KW-0472">Membrane</keyword>
<dbReference type="EMBL" id="BA000045">
    <property type="protein sequence ID" value="BAC88053.1"/>
    <property type="molecule type" value="Genomic_DNA"/>
</dbReference>
<dbReference type="InParanoid" id="Q7NPE3"/>
<keyword evidence="1" id="KW-0812">Transmembrane</keyword>
<evidence type="ECO:0000313" key="3">
    <source>
        <dbReference type="Proteomes" id="UP000000557"/>
    </source>
</evidence>
<gene>
    <name evidence="2" type="ordered locus">glr0112</name>
</gene>